<protein>
    <submittedName>
        <fullName evidence="1">7229_t:CDS:1</fullName>
    </submittedName>
</protein>
<reference evidence="1" key="1">
    <citation type="submission" date="2021-06" db="EMBL/GenBank/DDBJ databases">
        <authorList>
            <person name="Kallberg Y."/>
            <person name="Tangrot J."/>
            <person name="Rosling A."/>
        </authorList>
    </citation>
    <scope>NUCLEOTIDE SEQUENCE</scope>
    <source>
        <strain evidence="1">BR232B</strain>
    </source>
</reference>
<evidence type="ECO:0000313" key="1">
    <source>
        <dbReference type="EMBL" id="CAG8516041.1"/>
    </source>
</evidence>
<dbReference type="EMBL" id="CAJVPI010000300">
    <property type="protein sequence ID" value="CAG8516041.1"/>
    <property type="molecule type" value="Genomic_DNA"/>
</dbReference>
<evidence type="ECO:0000313" key="2">
    <source>
        <dbReference type="Proteomes" id="UP000789739"/>
    </source>
</evidence>
<gene>
    <name evidence="1" type="ORF">PBRASI_LOCUS3370</name>
</gene>
<dbReference type="Proteomes" id="UP000789739">
    <property type="component" value="Unassembled WGS sequence"/>
</dbReference>
<organism evidence="1 2">
    <name type="scientific">Paraglomus brasilianum</name>
    <dbReference type="NCBI Taxonomy" id="144538"/>
    <lineage>
        <taxon>Eukaryota</taxon>
        <taxon>Fungi</taxon>
        <taxon>Fungi incertae sedis</taxon>
        <taxon>Mucoromycota</taxon>
        <taxon>Glomeromycotina</taxon>
        <taxon>Glomeromycetes</taxon>
        <taxon>Paraglomerales</taxon>
        <taxon>Paraglomeraceae</taxon>
        <taxon>Paraglomus</taxon>
    </lineage>
</organism>
<keyword evidence="2" id="KW-1185">Reference proteome</keyword>
<feature type="non-terminal residue" evidence="1">
    <location>
        <position position="1"/>
    </location>
</feature>
<dbReference type="AlphaFoldDB" id="A0A9N9A3N7"/>
<comment type="caution">
    <text evidence="1">The sequence shown here is derived from an EMBL/GenBank/DDBJ whole genome shotgun (WGS) entry which is preliminary data.</text>
</comment>
<name>A0A9N9A3N7_9GLOM</name>
<accession>A0A9N9A3N7</accession>
<sequence length="61" mass="6751">AAVKECLQRVLSHASDEESLDDVLKLVFDAGADTKKTPPDKVKIPQVFPTLAEKKTLKMQK</sequence>
<proteinExistence type="predicted"/>